<keyword evidence="7" id="KW-0630">Potassium</keyword>
<keyword evidence="2" id="KW-0813">Transport</keyword>
<keyword evidence="16" id="KW-1185">Reference proteome</keyword>
<dbReference type="InterPro" id="IPR003974">
    <property type="entry name" value="K_chnl_volt-dep_Kv3"/>
</dbReference>
<accession>A0AAN8JY84</accession>
<keyword evidence="10 13" id="KW-0472">Membrane</keyword>
<dbReference type="GO" id="GO:0043679">
    <property type="term" value="C:axon terminus"/>
    <property type="evidence" value="ECO:0007669"/>
    <property type="project" value="TreeGrafter"/>
</dbReference>
<feature type="transmembrane region" description="Helical" evidence="13">
    <location>
        <begin position="294"/>
        <end position="312"/>
    </location>
</feature>
<dbReference type="InterPro" id="IPR027359">
    <property type="entry name" value="Volt_channel_dom_sf"/>
</dbReference>
<dbReference type="GO" id="GO:0005251">
    <property type="term" value="F:delayed rectifier potassium channel activity"/>
    <property type="evidence" value="ECO:0007669"/>
    <property type="project" value="TreeGrafter"/>
</dbReference>
<dbReference type="InterPro" id="IPR000210">
    <property type="entry name" value="BTB/POZ_dom"/>
</dbReference>
<keyword evidence="8 13" id="KW-1133">Transmembrane helix</keyword>
<dbReference type="PRINTS" id="PR00169">
    <property type="entry name" value="KCHANNEL"/>
</dbReference>
<keyword evidence="5" id="KW-0631">Potassium channel</keyword>
<evidence type="ECO:0000256" key="12">
    <source>
        <dbReference type="SAM" id="MobiDB-lite"/>
    </source>
</evidence>
<dbReference type="GO" id="GO:0001508">
    <property type="term" value="P:action potential"/>
    <property type="evidence" value="ECO:0007669"/>
    <property type="project" value="TreeGrafter"/>
</dbReference>
<evidence type="ECO:0000256" key="4">
    <source>
        <dbReference type="ARBA" id="ARBA00022692"/>
    </source>
</evidence>
<evidence type="ECO:0000256" key="6">
    <source>
        <dbReference type="ARBA" id="ARBA00022882"/>
    </source>
</evidence>
<dbReference type="InterPro" id="IPR003131">
    <property type="entry name" value="T1-type_BTB"/>
</dbReference>
<evidence type="ECO:0000256" key="3">
    <source>
        <dbReference type="ARBA" id="ARBA00022538"/>
    </source>
</evidence>
<evidence type="ECO:0000256" key="5">
    <source>
        <dbReference type="ARBA" id="ARBA00022826"/>
    </source>
</evidence>
<dbReference type="Pfam" id="PF02214">
    <property type="entry name" value="BTB_2"/>
    <property type="match status" value="1"/>
</dbReference>
<keyword evidence="9" id="KW-0406">Ion transport</keyword>
<dbReference type="Gene3D" id="1.20.120.350">
    <property type="entry name" value="Voltage-gated potassium channels. Chain C"/>
    <property type="match status" value="1"/>
</dbReference>
<organism evidence="15 16">
    <name type="scientific">Patella caerulea</name>
    <name type="common">Rayed Mediterranean limpet</name>
    <dbReference type="NCBI Taxonomy" id="87958"/>
    <lineage>
        <taxon>Eukaryota</taxon>
        <taxon>Metazoa</taxon>
        <taxon>Spiralia</taxon>
        <taxon>Lophotrochozoa</taxon>
        <taxon>Mollusca</taxon>
        <taxon>Gastropoda</taxon>
        <taxon>Patellogastropoda</taxon>
        <taxon>Patelloidea</taxon>
        <taxon>Patellidae</taxon>
        <taxon>Patella</taxon>
    </lineage>
</organism>
<evidence type="ECO:0000256" key="8">
    <source>
        <dbReference type="ARBA" id="ARBA00022989"/>
    </source>
</evidence>
<dbReference type="InterPro" id="IPR011333">
    <property type="entry name" value="SKP1/BTB/POZ_sf"/>
</dbReference>
<evidence type="ECO:0000256" key="13">
    <source>
        <dbReference type="SAM" id="Phobius"/>
    </source>
</evidence>
<dbReference type="GO" id="GO:0042734">
    <property type="term" value="C:presynaptic membrane"/>
    <property type="evidence" value="ECO:0007669"/>
    <property type="project" value="TreeGrafter"/>
</dbReference>
<dbReference type="GO" id="GO:0032809">
    <property type="term" value="C:neuronal cell body membrane"/>
    <property type="evidence" value="ECO:0007669"/>
    <property type="project" value="TreeGrafter"/>
</dbReference>
<proteinExistence type="predicted"/>
<feature type="domain" description="BTB" evidence="14">
    <location>
        <begin position="140"/>
        <end position="240"/>
    </location>
</feature>
<dbReference type="AlphaFoldDB" id="A0AAN8JY84"/>
<name>A0AAN8JY84_PATCE</name>
<evidence type="ECO:0000256" key="7">
    <source>
        <dbReference type="ARBA" id="ARBA00022958"/>
    </source>
</evidence>
<dbReference type="InterPro" id="IPR005821">
    <property type="entry name" value="Ion_trans_dom"/>
</dbReference>
<evidence type="ECO:0000313" key="15">
    <source>
        <dbReference type="EMBL" id="KAK6184265.1"/>
    </source>
</evidence>
<feature type="transmembrane region" description="Helical" evidence="13">
    <location>
        <begin position="512"/>
        <end position="532"/>
    </location>
</feature>
<feature type="compositionally biased region" description="Polar residues" evidence="12">
    <location>
        <begin position="16"/>
        <end position="30"/>
    </location>
</feature>
<dbReference type="InterPro" id="IPR003968">
    <property type="entry name" value="K_chnl_volt-dep_Kv"/>
</dbReference>
<evidence type="ECO:0000256" key="2">
    <source>
        <dbReference type="ARBA" id="ARBA00022448"/>
    </source>
</evidence>
<feature type="transmembrane region" description="Helical" evidence="13">
    <location>
        <begin position="442"/>
        <end position="463"/>
    </location>
</feature>
<dbReference type="FunFam" id="1.10.287.70:FF:000002">
    <property type="entry name" value="Potassium voltage-gated channel subfamily a member"/>
    <property type="match status" value="1"/>
</dbReference>
<protein>
    <recommendedName>
        <fullName evidence="14">BTB domain-containing protein</fullName>
    </recommendedName>
</protein>
<feature type="transmembrane region" description="Helical" evidence="13">
    <location>
        <begin position="567"/>
        <end position="598"/>
    </location>
</feature>
<dbReference type="PRINTS" id="PR01491">
    <property type="entry name" value="KVCHANNEL"/>
</dbReference>
<dbReference type="SMART" id="SM00225">
    <property type="entry name" value="BTB"/>
    <property type="match status" value="1"/>
</dbReference>
<keyword evidence="6" id="KW-0851">Voltage-gated channel</keyword>
<feature type="transmembrane region" description="Helical" evidence="13">
    <location>
        <begin position="410"/>
        <end position="430"/>
    </location>
</feature>
<feature type="transmembrane region" description="Helical" evidence="13">
    <location>
        <begin position="544"/>
        <end position="561"/>
    </location>
</feature>
<gene>
    <name evidence="15" type="ORF">SNE40_006768</name>
</gene>
<dbReference type="EMBL" id="JAZGQO010000006">
    <property type="protein sequence ID" value="KAK6184265.1"/>
    <property type="molecule type" value="Genomic_DNA"/>
</dbReference>
<dbReference type="PANTHER" id="PTHR11537:SF252">
    <property type="entry name" value="POTASSIUM VOLTAGE-GATED CHANNEL PROTEIN SHAW"/>
    <property type="match status" value="1"/>
</dbReference>
<reference evidence="15 16" key="1">
    <citation type="submission" date="2024-01" db="EMBL/GenBank/DDBJ databases">
        <title>The genome of the rayed Mediterranean limpet Patella caerulea (Linnaeus, 1758).</title>
        <authorList>
            <person name="Anh-Thu Weber A."/>
            <person name="Halstead-Nussloch G."/>
        </authorList>
    </citation>
    <scope>NUCLEOTIDE SEQUENCE [LARGE SCALE GENOMIC DNA]</scope>
    <source>
        <strain evidence="15">AATW-2023a</strain>
        <tissue evidence="15">Whole specimen</tissue>
    </source>
</reference>
<comment type="caution">
    <text evidence="15">The sequence shown here is derived from an EMBL/GenBank/DDBJ whole genome shotgun (WGS) entry which is preliminary data.</text>
</comment>
<comment type="subcellular location">
    <subcellularLocation>
        <location evidence="1">Membrane</location>
        <topology evidence="1">Multi-pass membrane protein</topology>
    </subcellularLocation>
</comment>
<dbReference type="GO" id="GO:0008076">
    <property type="term" value="C:voltage-gated potassium channel complex"/>
    <property type="evidence" value="ECO:0007669"/>
    <property type="project" value="InterPro"/>
</dbReference>
<dbReference type="PRINTS" id="PR01498">
    <property type="entry name" value="SHAWCHANNEL"/>
</dbReference>
<evidence type="ECO:0000256" key="1">
    <source>
        <dbReference type="ARBA" id="ARBA00004141"/>
    </source>
</evidence>
<dbReference type="Gene3D" id="3.30.710.10">
    <property type="entry name" value="Potassium Channel Kv1.1, Chain A"/>
    <property type="match status" value="1"/>
</dbReference>
<evidence type="ECO:0000256" key="10">
    <source>
        <dbReference type="ARBA" id="ARBA00023136"/>
    </source>
</evidence>
<dbReference type="Gene3D" id="1.10.287.70">
    <property type="match status" value="1"/>
</dbReference>
<feature type="region of interest" description="Disordered" evidence="12">
    <location>
        <begin position="1"/>
        <end position="62"/>
    </location>
</feature>
<keyword evidence="4 13" id="KW-0812">Transmembrane</keyword>
<dbReference type="GO" id="GO:0045211">
    <property type="term" value="C:postsynaptic membrane"/>
    <property type="evidence" value="ECO:0007669"/>
    <property type="project" value="TreeGrafter"/>
</dbReference>
<evidence type="ECO:0000313" key="16">
    <source>
        <dbReference type="Proteomes" id="UP001347796"/>
    </source>
</evidence>
<sequence>MLPIRSRIGKSIRPVSPSSRKGYSNHTQSLRARHGHEVTRRPSFPAGGFEWSGGRRKSSFGRLRKNSSTMTDLIDDDEPSDNVPPICDCKCGVRIADETLPDRNQNSRSDDIIHEDVCSCQNSKPKYTANKKRRRGGSKDTVKMNIGGHIFETYRSTLRRLKNSMLANDEKLKLYYRPESGDYFFDRDPTAFAAVLNYLRSGELHIPTNMCGPSLQNELVFWGIDELDIERCCWTNYNTWKTQCRSLEKLEYDRKLSTTQNIILNKHNSTCWQRYRSKIWTFLQDPTSSRIAKIYAWVSIIFVLLSIFSFCAETHPMFRVKPQEIESKSMQKIYEFLNMDKYDWPNQSGAVILDHQNITNANLTSPEEATVAEPVVEPQSDLLYDNGEEDYYDEETYRERKRKTLPHPSLVVIDLSCLFFFSLEFISRFVCSPSKIKFMRSLQNIIDMVAIIPDYIEMIFLMFDPIGRKGMVIMDFMIILRMLRLCRIFRLIRHVPGLWIMLYTLKASFNELMLMCVFLLIGMVVFASLMHFAEGNEGYDNIPIGFWWSIVTMTTVGYGDMYPQTGFGYIIGSLCAIAGLLTIAFTVPIIVSNFVLYYTHVQYGLARREKDVERMQETAKDEEEGKYVNNSFRTTRTFSDSAAIELGETIALTSNSDEKNSKCV</sequence>
<dbReference type="InterPro" id="IPR028325">
    <property type="entry name" value="VG_K_chnl"/>
</dbReference>
<dbReference type="Pfam" id="PF00520">
    <property type="entry name" value="Ion_trans"/>
    <property type="match status" value="1"/>
</dbReference>
<keyword evidence="3" id="KW-0633">Potassium transport</keyword>
<evidence type="ECO:0000256" key="9">
    <source>
        <dbReference type="ARBA" id="ARBA00023065"/>
    </source>
</evidence>
<keyword evidence="11" id="KW-0407">Ion channel</keyword>
<evidence type="ECO:0000256" key="11">
    <source>
        <dbReference type="ARBA" id="ARBA00023303"/>
    </source>
</evidence>
<dbReference type="PANTHER" id="PTHR11537">
    <property type="entry name" value="VOLTAGE-GATED POTASSIUM CHANNEL"/>
    <property type="match status" value="1"/>
</dbReference>
<dbReference type="SUPFAM" id="SSF54695">
    <property type="entry name" value="POZ domain"/>
    <property type="match status" value="1"/>
</dbReference>
<evidence type="ECO:0000259" key="14">
    <source>
        <dbReference type="SMART" id="SM00225"/>
    </source>
</evidence>
<dbReference type="SUPFAM" id="SSF81324">
    <property type="entry name" value="Voltage-gated potassium channels"/>
    <property type="match status" value="1"/>
</dbReference>
<dbReference type="GO" id="GO:0032590">
    <property type="term" value="C:dendrite membrane"/>
    <property type="evidence" value="ECO:0007669"/>
    <property type="project" value="TreeGrafter"/>
</dbReference>
<dbReference type="GO" id="GO:0051260">
    <property type="term" value="P:protein homooligomerization"/>
    <property type="evidence" value="ECO:0007669"/>
    <property type="project" value="InterPro"/>
</dbReference>
<dbReference type="Proteomes" id="UP001347796">
    <property type="component" value="Unassembled WGS sequence"/>
</dbReference>